<protein>
    <submittedName>
        <fullName evidence="1">Uncharacterized protein</fullName>
    </submittedName>
</protein>
<dbReference type="Proteomes" id="UP000223606">
    <property type="component" value="Chromosome 1"/>
</dbReference>
<dbReference type="KEGG" id="hdi:HDIA_0751"/>
<dbReference type="AlphaFoldDB" id="A0A2C9D1U0"/>
<sequence>MNQVIRFRGKSRAVENAFDAAAIDTPVDVLAQDSAGTAGPSALDKFLKAAIQAFAATSIASGVIVPSLAMGVDANGIAGAYYANRLERHVENYRYASDPAGDDTLMCDRAHQASKQYGYKIKYDQKLYRVSNVKIYTKMCAEGVSSSRSTGTRFMQITGETGPVLTMDTGPVINVDFQGFAFDANLANGPQFGGMLKAVPQGAPDNNGGLWYSALRDIQFYGFRCGLWLRAGSDYLTPHQFNEFSHIHIFRIGDDTENNLSSSLVLTGQFGQTRFTNCQFDGTNGTRFGTNVQIRPELVNDEANFCYHDWSGANPTEIASALTPGDVHFLPGTAAQNGKRAFLIYRSGTIHIGAWTENVDISYDYRNASRGNTIADALCTNGAKDWAINLDTGCTLHINGMTVAGELGTLIKGVASNQCLTGQHTIRVISDMQGKTSNLTRQKGTGANPGTLSIDGNTWLAVVTSTTPISYIESWHTWNVDLCIRAYDGDVSFTTGGNIAMPLDANGSTSQTLLVLHKGECMIIARDDFGGHVFRIKSIIRIPRFASAMPTSGQYARGEFVHNSVMTVDANGRYLKGWYRVTNTDATASNHAVMTDWRPEFAYASPKTIGQVTGASGTPGVGQIAFSWTAPNDAHYGGTKIYTNTVNDFGTATLRATETGTFNAADSRTVTGLAAGSTYAWLVATSYDGTANSTELALGPYTVT</sequence>
<evidence type="ECO:0000313" key="1">
    <source>
        <dbReference type="EMBL" id="SON54292.1"/>
    </source>
</evidence>
<dbReference type="RefSeq" id="WP_099554487.1">
    <property type="nucleotide sequence ID" value="NZ_LT960614.1"/>
</dbReference>
<keyword evidence="2" id="KW-1185">Reference proteome</keyword>
<dbReference type="EMBL" id="LT960614">
    <property type="protein sequence ID" value="SON54292.1"/>
    <property type="molecule type" value="Genomic_DNA"/>
</dbReference>
<reference evidence="2" key="1">
    <citation type="submission" date="2017-09" db="EMBL/GenBank/DDBJ databases">
        <title>Genome sequence of Nannocystis excedens DSM 71.</title>
        <authorList>
            <person name="Blom J."/>
        </authorList>
    </citation>
    <scope>NUCLEOTIDE SEQUENCE [LARGE SCALE GENOMIC DNA]</scope>
    <source>
        <strain evidence="2">type strain: E19</strain>
    </source>
</reference>
<proteinExistence type="predicted"/>
<evidence type="ECO:0000313" key="2">
    <source>
        <dbReference type="Proteomes" id="UP000223606"/>
    </source>
</evidence>
<gene>
    <name evidence="1" type="ORF">HDIA_0751</name>
</gene>
<organism evidence="1 2">
    <name type="scientific">Hartmannibacter diazotrophicus</name>
    <dbReference type="NCBI Taxonomy" id="1482074"/>
    <lineage>
        <taxon>Bacteria</taxon>
        <taxon>Pseudomonadati</taxon>
        <taxon>Pseudomonadota</taxon>
        <taxon>Alphaproteobacteria</taxon>
        <taxon>Hyphomicrobiales</taxon>
        <taxon>Pleomorphomonadaceae</taxon>
        <taxon>Hartmannibacter</taxon>
    </lineage>
</organism>
<name>A0A2C9D1U0_9HYPH</name>
<accession>A0A2C9D1U0</accession>
<dbReference type="OrthoDB" id="7822067at2"/>